<sequence>MPQQFLRSKRNNLRFVNNYKRDHFTQSENIPTLLKNVSVSIQFKGISVYRGSGDFKHRYTLGKSPDARNSEAGDEPISQPFKLELGPTDFKNLYTGSENTVNMTGPDDAKDLGKIKAKVEDDKLVIWHKLPEEYGLRVQLNLARNHKDRLFFRYQKDVAPYKRYDVRYEEPELKPAPPAGVDGLTLSEWNETGLEDIMEWRIRAPIPARPKQGADVEFILENGTPTLKIYTEDTFYVEYFDDANQILNNGQGEEKGKGDYQIPGVKKVKISRQNDVIRSKSLTLNNPVLEGVALEWKDHIGGSGSITNCAHVNSARNMLGLGSDFDCQETFMQRPNNFPHSKVDDFSQDWEALLTKFDSDLDAIGSGIGSYASSRDGILQQILTAVKAGDYRGVQLITDMSSGLYAAAQSIEDKVQRLEDIKQDFDDIRGSGLGKYDRLITKARAGMN</sequence>
<protein>
    <submittedName>
        <fullName evidence="2">Uncharacterized protein</fullName>
    </submittedName>
</protein>
<reference evidence="2" key="1">
    <citation type="journal article" date="2020" name="Nature">
        <title>Giant virus diversity and host interactions through global metagenomics.</title>
        <authorList>
            <person name="Schulz F."/>
            <person name="Roux S."/>
            <person name="Paez-Espino D."/>
            <person name="Jungbluth S."/>
            <person name="Walsh D.A."/>
            <person name="Denef V.J."/>
            <person name="McMahon K.D."/>
            <person name="Konstantinidis K.T."/>
            <person name="Eloe-Fadrosh E.A."/>
            <person name="Kyrpides N.C."/>
            <person name="Woyke T."/>
        </authorList>
    </citation>
    <scope>NUCLEOTIDE SEQUENCE</scope>
    <source>
        <strain evidence="2">GVMAG-S-ERX556101-89</strain>
    </source>
</reference>
<dbReference type="EMBL" id="MN738829">
    <property type="protein sequence ID" value="QHT38386.1"/>
    <property type="molecule type" value="Genomic_DNA"/>
</dbReference>
<evidence type="ECO:0000256" key="1">
    <source>
        <dbReference type="SAM" id="MobiDB-lite"/>
    </source>
</evidence>
<evidence type="ECO:0000313" key="2">
    <source>
        <dbReference type="EMBL" id="QHT38386.1"/>
    </source>
</evidence>
<dbReference type="AlphaFoldDB" id="A0A6C0F961"/>
<organism evidence="2">
    <name type="scientific">viral metagenome</name>
    <dbReference type="NCBI Taxonomy" id="1070528"/>
    <lineage>
        <taxon>unclassified sequences</taxon>
        <taxon>metagenomes</taxon>
        <taxon>organismal metagenomes</taxon>
    </lineage>
</organism>
<accession>A0A6C0F961</accession>
<proteinExistence type="predicted"/>
<name>A0A6C0F961_9ZZZZ</name>
<feature type="region of interest" description="Disordered" evidence="1">
    <location>
        <begin position="60"/>
        <end position="79"/>
    </location>
</feature>